<dbReference type="Gramene" id="KRH13177">
    <property type="protein sequence ID" value="KRH13177"/>
    <property type="gene ID" value="GLYMA_15G220400"/>
</dbReference>
<organism evidence="1">
    <name type="scientific">Glycine max</name>
    <name type="common">Soybean</name>
    <name type="synonym">Glycine hispida</name>
    <dbReference type="NCBI Taxonomy" id="3847"/>
    <lineage>
        <taxon>Eukaryota</taxon>
        <taxon>Viridiplantae</taxon>
        <taxon>Streptophyta</taxon>
        <taxon>Embryophyta</taxon>
        <taxon>Tracheophyta</taxon>
        <taxon>Spermatophyta</taxon>
        <taxon>Magnoliopsida</taxon>
        <taxon>eudicotyledons</taxon>
        <taxon>Gunneridae</taxon>
        <taxon>Pentapetalae</taxon>
        <taxon>rosids</taxon>
        <taxon>fabids</taxon>
        <taxon>Fabales</taxon>
        <taxon>Fabaceae</taxon>
        <taxon>Papilionoideae</taxon>
        <taxon>50 kb inversion clade</taxon>
        <taxon>NPAAA clade</taxon>
        <taxon>indigoferoid/millettioid clade</taxon>
        <taxon>Phaseoleae</taxon>
        <taxon>Glycine</taxon>
        <taxon>Glycine subgen. Soja</taxon>
    </lineage>
</organism>
<dbReference type="InParanoid" id="A0A0R0GCX7"/>
<proteinExistence type="predicted"/>
<accession>A0A0R0GCX7</accession>
<keyword evidence="3" id="KW-1185">Reference proteome</keyword>
<dbReference type="EMBL" id="CM000848">
    <property type="protein sequence ID" value="KRH13177.1"/>
    <property type="molecule type" value="Genomic_DNA"/>
</dbReference>
<evidence type="ECO:0000313" key="3">
    <source>
        <dbReference type="Proteomes" id="UP000008827"/>
    </source>
</evidence>
<reference evidence="2" key="2">
    <citation type="submission" date="2018-02" db="UniProtKB">
        <authorList>
            <consortium name="EnsemblPlants"/>
        </authorList>
    </citation>
    <scope>IDENTIFICATION</scope>
    <source>
        <strain evidence="2">Williams 82</strain>
    </source>
</reference>
<evidence type="ECO:0000313" key="1">
    <source>
        <dbReference type="EMBL" id="KRH13177.1"/>
    </source>
</evidence>
<name>A0A0R0GCX7_SOYBN</name>
<protein>
    <submittedName>
        <fullName evidence="1 2">Uncharacterized protein</fullName>
    </submittedName>
</protein>
<dbReference type="EnsemblPlants" id="KRH13177">
    <property type="protein sequence ID" value="KRH13177"/>
    <property type="gene ID" value="GLYMA_15G220400"/>
</dbReference>
<reference evidence="1" key="3">
    <citation type="submission" date="2018-07" db="EMBL/GenBank/DDBJ databases">
        <title>WGS assembly of Glycine max.</title>
        <authorList>
            <person name="Schmutz J."/>
            <person name="Cannon S."/>
            <person name="Schlueter J."/>
            <person name="Ma J."/>
            <person name="Mitros T."/>
            <person name="Nelson W."/>
            <person name="Hyten D."/>
            <person name="Song Q."/>
            <person name="Thelen J."/>
            <person name="Cheng J."/>
            <person name="Xu D."/>
            <person name="Hellsten U."/>
            <person name="May G."/>
            <person name="Yu Y."/>
            <person name="Sakurai T."/>
            <person name="Umezawa T."/>
            <person name="Bhattacharyya M."/>
            <person name="Sandhu D."/>
            <person name="Valliyodan B."/>
            <person name="Lindquist E."/>
            <person name="Peto M."/>
            <person name="Grant D."/>
            <person name="Shu S."/>
            <person name="Goodstein D."/>
            <person name="Barry K."/>
            <person name="Futrell-Griggs M."/>
            <person name="Abernathy B."/>
            <person name="Du J."/>
            <person name="Tian Z."/>
            <person name="Zhu L."/>
            <person name="Gill N."/>
            <person name="Joshi T."/>
            <person name="Libault M."/>
            <person name="Sethuraman A."/>
            <person name="Zhang X."/>
            <person name="Shinozaki K."/>
            <person name="Nguyen H."/>
            <person name="Wing R."/>
            <person name="Cregan P."/>
            <person name="Specht J."/>
            <person name="Grimwood J."/>
            <person name="Rokhsar D."/>
            <person name="Stacey G."/>
            <person name="Shoemaker R."/>
            <person name="Jackson S."/>
        </authorList>
    </citation>
    <scope>NUCLEOTIDE SEQUENCE</scope>
    <source>
        <tissue evidence="1">Callus</tissue>
    </source>
</reference>
<gene>
    <name evidence="1" type="ORF">GLYMA_15G220400</name>
</gene>
<dbReference type="Proteomes" id="UP000008827">
    <property type="component" value="Chromosome 15"/>
</dbReference>
<dbReference type="AlphaFoldDB" id="A0A0R0GCX7"/>
<sequence>MNFQPNFPSMVKIFFYKSMINPNFLRSLPRYLNSFSLAPLPPLFASLSLAATSHYNVVSSHFVVDVFYHSHISLKCRVSVRTINYQHTLGTS</sequence>
<reference evidence="1 2" key="1">
    <citation type="journal article" date="2010" name="Nature">
        <title>Genome sequence of the palaeopolyploid soybean.</title>
        <authorList>
            <person name="Schmutz J."/>
            <person name="Cannon S.B."/>
            <person name="Schlueter J."/>
            <person name="Ma J."/>
            <person name="Mitros T."/>
            <person name="Nelson W."/>
            <person name="Hyten D.L."/>
            <person name="Song Q."/>
            <person name="Thelen J.J."/>
            <person name="Cheng J."/>
            <person name="Xu D."/>
            <person name="Hellsten U."/>
            <person name="May G.D."/>
            <person name="Yu Y."/>
            <person name="Sakurai T."/>
            <person name="Umezawa T."/>
            <person name="Bhattacharyya M.K."/>
            <person name="Sandhu D."/>
            <person name="Valliyodan B."/>
            <person name="Lindquist E."/>
            <person name="Peto M."/>
            <person name="Grant D."/>
            <person name="Shu S."/>
            <person name="Goodstein D."/>
            <person name="Barry K."/>
            <person name="Futrell-Griggs M."/>
            <person name="Abernathy B."/>
            <person name="Du J."/>
            <person name="Tian Z."/>
            <person name="Zhu L."/>
            <person name="Gill N."/>
            <person name="Joshi T."/>
            <person name="Libault M."/>
            <person name="Sethuraman A."/>
            <person name="Zhang X.-C."/>
            <person name="Shinozaki K."/>
            <person name="Nguyen H.T."/>
            <person name="Wing R.A."/>
            <person name="Cregan P."/>
            <person name="Specht J."/>
            <person name="Grimwood J."/>
            <person name="Rokhsar D."/>
            <person name="Stacey G."/>
            <person name="Shoemaker R.C."/>
            <person name="Jackson S.A."/>
        </authorList>
    </citation>
    <scope>NUCLEOTIDE SEQUENCE</scope>
    <source>
        <strain evidence="2">cv. Williams 82</strain>
        <tissue evidence="1">Callus</tissue>
    </source>
</reference>
<evidence type="ECO:0000313" key="2">
    <source>
        <dbReference type="EnsemblPlants" id="KRH13177"/>
    </source>
</evidence>